<dbReference type="Gene3D" id="3.40.50.150">
    <property type="entry name" value="Vaccinia Virus protein VP39"/>
    <property type="match status" value="1"/>
</dbReference>
<dbReference type="CDD" id="cd02440">
    <property type="entry name" value="AdoMet_MTases"/>
    <property type="match status" value="1"/>
</dbReference>
<protein>
    <recommendedName>
        <fullName evidence="1">Methyltransferase domain-containing protein</fullName>
    </recommendedName>
</protein>
<reference evidence="3" key="1">
    <citation type="journal article" date="2019" name="Int. J. Syst. Evol. Microbiol.">
        <title>The Global Catalogue of Microorganisms (GCM) 10K type strain sequencing project: providing services to taxonomists for standard genome sequencing and annotation.</title>
        <authorList>
            <consortium name="The Broad Institute Genomics Platform"/>
            <consortium name="The Broad Institute Genome Sequencing Center for Infectious Disease"/>
            <person name="Wu L."/>
            <person name="Ma J."/>
        </authorList>
    </citation>
    <scope>NUCLEOTIDE SEQUENCE [LARGE SCALE GENOMIC DNA]</scope>
    <source>
        <strain evidence="3">CGMCC 1.15342</strain>
    </source>
</reference>
<gene>
    <name evidence="2" type="ORF">GCM10011386_46250</name>
</gene>
<dbReference type="SUPFAM" id="SSF53335">
    <property type="entry name" value="S-adenosyl-L-methionine-dependent methyltransferases"/>
    <property type="match status" value="1"/>
</dbReference>
<dbReference type="Proteomes" id="UP000597338">
    <property type="component" value="Unassembled WGS sequence"/>
</dbReference>
<dbReference type="EMBL" id="BMIK01000031">
    <property type="protein sequence ID" value="GGC48759.1"/>
    <property type="molecule type" value="Genomic_DNA"/>
</dbReference>
<name>A0ABQ1N0X7_9SPHI</name>
<dbReference type="InterPro" id="IPR029063">
    <property type="entry name" value="SAM-dependent_MTases_sf"/>
</dbReference>
<sequence length="312" mass="35756">MKKDSLLNIYDDKYAEAYDQKFLTDGFSKVSSDYELDILKRLINKDSMWLDAGCGTGYFLSKFPGYNRAGLDISPGMLKEAKKRNPDALLFKEADFRIDIPEWREKWSVITSMWNPYSYLDSMGEFETMISNFIRWTQPGGNIFIPIADLEDLSPSLPLVPYERNLESIYAGTIYLTSYTWTWIEKDGDNRHINMIAPHIEHVVHLMAPFFETIEIVRYPPPFDGWVSRKAVLAKNKLSSSVENSNEAKIIRHEIPPSLYGPYGSHSSTEASQENTQDDDPLAAVSHRQLISELSKRLKNGQLAKSLIRKLL</sequence>
<feature type="domain" description="Methyltransferase" evidence="1">
    <location>
        <begin position="50"/>
        <end position="141"/>
    </location>
</feature>
<organism evidence="2 3">
    <name type="scientific">Parapedobacter defluvii</name>
    <dbReference type="NCBI Taxonomy" id="2045106"/>
    <lineage>
        <taxon>Bacteria</taxon>
        <taxon>Pseudomonadati</taxon>
        <taxon>Bacteroidota</taxon>
        <taxon>Sphingobacteriia</taxon>
        <taxon>Sphingobacteriales</taxon>
        <taxon>Sphingobacteriaceae</taxon>
        <taxon>Parapedobacter</taxon>
    </lineage>
</organism>
<proteinExistence type="predicted"/>
<evidence type="ECO:0000259" key="1">
    <source>
        <dbReference type="Pfam" id="PF13649"/>
    </source>
</evidence>
<accession>A0ABQ1N0X7</accession>
<dbReference type="Pfam" id="PF13649">
    <property type="entry name" value="Methyltransf_25"/>
    <property type="match status" value="1"/>
</dbReference>
<keyword evidence="3" id="KW-1185">Reference proteome</keyword>
<evidence type="ECO:0000313" key="2">
    <source>
        <dbReference type="EMBL" id="GGC48759.1"/>
    </source>
</evidence>
<evidence type="ECO:0000313" key="3">
    <source>
        <dbReference type="Proteomes" id="UP000597338"/>
    </source>
</evidence>
<comment type="caution">
    <text evidence="2">The sequence shown here is derived from an EMBL/GenBank/DDBJ whole genome shotgun (WGS) entry which is preliminary data.</text>
</comment>
<dbReference type="InterPro" id="IPR041698">
    <property type="entry name" value="Methyltransf_25"/>
</dbReference>
<dbReference type="RefSeq" id="WP_188753858.1">
    <property type="nucleotide sequence ID" value="NZ_BMIK01000031.1"/>
</dbReference>